<sequence length="236" mass="26721">MRLLLRLLTLSLLLLAVIAQPANTTTAQETEDLEKAMGSMFNTLALRTFAPERQDHQELYYKTRFFTAHLQARMRYIVATYDEQASEAAAAEEQSSESDGSSAIANDVEHASVQRRADSPKETPKESTKDPLYLTKSEAEQLNEIKKEMWLVSRKMYQQAGCMTYDLSLCNSMESKGLKLSKTEKQALMEWEQRLSEPAVADKVLTRDEAEGIRAMMKAIQSVLLNAVRRDYPDAN</sequence>
<protein>
    <submittedName>
        <fullName evidence="1">Uncharacterized protein</fullName>
    </submittedName>
</protein>
<name>A0ACC1J350_9FUNG</name>
<proteinExistence type="predicted"/>
<dbReference type="Proteomes" id="UP001150603">
    <property type="component" value="Unassembled WGS sequence"/>
</dbReference>
<keyword evidence="2" id="KW-1185">Reference proteome</keyword>
<dbReference type="EMBL" id="JANBPW010004251">
    <property type="protein sequence ID" value="KAJ1935442.1"/>
    <property type="molecule type" value="Genomic_DNA"/>
</dbReference>
<reference evidence="1" key="1">
    <citation type="submission" date="2022-07" db="EMBL/GenBank/DDBJ databases">
        <title>Phylogenomic reconstructions and comparative analyses of Kickxellomycotina fungi.</title>
        <authorList>
            <person name="Reynolds N.K."/>
            <person name="Stajich J.E."/>
            <person name="Barry K."/>
            <person name="Grigoriev I.V."/>
            <person name="Crous P."/>
            <person name="Smith M.E."/>
        </authorList>
    </citation>
    <scope>NUCLEOTIDE SEQUENCE</scope>
    <source>
        <strain evidence="1">NRRL 5244</strain>
    </source>
</reference>
<evidence type="ECO:0000313" key="1">
    <source>
        <dbReference type="EMBL" id="KAJ1935442.1"/>
    </source>
</evidence>
<gene>
    <name evidence="1" type="ORF">FBU59_005386</name>
</gene>
<accession>A0ACC1J350</accession>
<comment type="caution">
    <text evidence="1">The sequence shown here is derived from an EMBL/GenBank/DDBJ whole genome shotgun (WGS) entry which is preliminary data.</text>
</comment>
<evidence type="ECO:0000313" key="2">
    <source>
        <dbReference type="Proteomes" id="UP001150603"/>
    </source>
</evidence>
<organism evidence="1 2">
    <name type="scientific">Linderina macrospora</name>
    <dbReference type="NCBI Taxonomy" id="4868"/>
    <lineage>
        <taxon>Eukaryota</taxon>
        <taxon>Fungi</taxon>
        <taxon>Fungi incertae sedis</taxon>
        <taxon>Zoopagomycota</taxon>
        <taxon>Kickxellomycotina</taxon>
        <taxon>Kickxellomycetes</taxon>
        <taxon>Kickxellales</taxon>
        <taxon>Kickxellaceae</taxon>
        <taxon>Linderina</taxon>
    </lineage>
</organism>